<feature type="chain" id="PRO_5046339186" description="DNA modification methylase" evidence="1">
    <location>
        <begin position="23"/>
        <end position="151"/>
    </location>
</feature>
<evidence type="ECO:0000256" key="1">
    <source>
        <dbReference type="SAM" id="SignalP"/>
    </source>
</evidence>
<name>A0ABP9WEA9_9MICO</name>
<dbReference type="Proteomes" id="UP001426770">
    <property type="component" value="Unassembled WGS sequence"/>
</dbReference>
<accession>A0ABP9WEA9</accession>
<dbReference type="EMBL" id="BAABRR010000002">
    <property type="protein sequence ID" value="GAA5518187.1"/>
    <property type="molecule type" value="Genomic_DNA"/>
</dbReference>
<organism evidence="2 3">
    <name type="scientific">Demequina sediminis</name>
    <dbReference type="NCBI Taxonomy" id="1930058"/>
    <lineage>
        <taxon>Bacteria</taxon>
        <taxon>Bacillati</taxon>
        <taxon>Actinomycetota</taxon>
        <taxon>Actinomycetes</taxon>
        <taxon>Micrococcales</taxon>
        <taxon>Demequinaceae</taxon>
        <taxon>Demequina</taxon>
    </lineage>
</organism>
<dbReference type="PROSITE" id="PS51257">
    <property type="entry name" value="PROKAR_LIPOPROTEIN"/>
    <property type="match status" value="1"/>
</dbReference>
<evidence type="ECO:0000313" key="3">
    <source>
        <dbReference type="Proteomes" id="UP001426770"/>
    </source>
</evidence>
<proteinExistence type="predicted"/>
<protein>
    <recommendedName>
        <fullName evidence="4">DNA modification methylase</fullName>
    </recommendedName>
</protein>
<comment type="caution">
    <text evidence="2">The sequence shown here is derived from an EMBL/GenBank/DDBJ whole genome shotgun (WGS) entry which is preliminary data.</text>
</comment>
<evidence type="ECO:0000313" key="2">
    <source>
        <dbReference type="EMBL" id="GAA5518187.1"/>
    </source>
</evidence>
<gene>
    <name evidence="2" type="ORF">Lsed01_00609</name>
</gene>
<reference evidence="2 3" key="1">
    <citation type="submission" date="2024-02" db="EMBL/GenBank/DDBJ databases">
        <title>Lysinimicrobium sediminis NBRC 112286.</title>
        <authorList>
            <person name="Ichikawa N."/>
            <person name="Katano-Makiyama Y."/>
            <person name="Hidaka K."/>
        </authorList>
    </citation>
    <scope>NUCLEOTIDE SEQUENCE [LARGE SCALE GENOMIC DNA]</scope>
    <source>
        <strain evidence="2 3">NBRC 112286</strain>
    </source>
</reference>
<dbReference type="RefSeq" id="WP_286214092.1">
    <property type="nucleotide sequence ID" value="NZ_AP027736.1"/>
</dbReference>
<feature type="signal peptide" evidence="1">
    <location>
        <begin position="1"/>
        <end position="22"/>
    </location>
</feature>
<sequence>MKLPARLVSVAALAVVAAGCSAINPITTQQAYDASDGVSVEIGDVRGLNLLVITEAEGAPASLIGAFTNTGDEAVEVAVSLDGETIAMVEVPARGTVRLGAEGDTQVTGTSTAAPGRSHEITLQTDAAGQIVEEVPVFDGTLPEYAGELPA</sequence>
<keyword evidence="1" id="KW-0732">Signal</keyword>
<evidence type="ECO:0008006" key="4">
    <source>
        <dbReference type="Google" id="ProtNLM"/>
    </source>
</evidence>
<keyword evidence="3" id="KW-1185">Reference proteome</keyword>